<organism evidence="2 3">
    <name type="scientific">Raphanus sativus</name>
    <name type="common">Radish</name>
    <name type="synonym">Raphanus raphanistrum var. sativus</name>
    <dbReference type="NCBI Taxonomy" id="3726"/>
    <lineage>
        <taxon>Eukaryota</taxon>
        <taxon>Viridiplantae</taxon>
        <taxon>Streptophyta</taxon>
        <taxon>Embryophyta</taxon>
        <taxon>Tracheophyta</taxon>
        <taxon>Spermatophyta</taxon>
        <taxon>Magnoliopsida</taxon>
        <taxon>eudicotyledons</taxon>
        <taxon>Gunneridae</taxon>
        <taxon>Pentapetalae</taxon>
        <taxon>rosids</taxon>
        <taxon>malvids</taxon>
        <taxon>Brassicales</taxon>
        <taxon>Brassicaceae</taxon>
        <taxon>Brassiceae</taxon>
        <taxon>Raphanus</taxon>
    </lineage>
</organism>
<dbReference type="GeneID" id="108843345"/>
<dbReference type="RefSeq" id="XP_018472025.1">
    <property type="nucleotide sequence ID" value="XM_018616523.2"/>
</dbReference>
<reference evidence="2" key="1">
    <citation type="journal article" date="2019" name="Database">
        <title>The radish genome database (RadishGD): an integrated information resource for radish genomics.</title>
        <authorList>
            <person name="Yu H.J."/>
            <person name="Baek S."/>
            <person name="Lee Y.J."/>
            <person name="Cho A."/>
            <person name="Mun J.H."/>
        </authorList>
    </citation>
    <scope>NUCLEOTIDE SEQUENCE [LARGE SCALE GENOMIC DNA]</scope>
    <source>
        <strain evidence="2">cv. WK10039</strain>
    </source>
</reference>
<name>A0A6J0MHR0_RAPSA</name>
<gene>
    <name evidence="3" type="primary">LOC108843345</name>
</gene>
<reference evidence="3" key="2">
    <citation type="submission" date="2025-08" db="UniProtKB">
        <authorList>
            <consortium name="RefSeq"/>
        </authorList>
    </citation>
    <scope>IDENTIFICATION</scope>
    <source>
        <tissue evidence="3">Leaf</tissue>
    </source>
</reference>
<feature type="region of interest" description="Disordered" evidence="1">
    <location>
        <begin position="44"/>
        <end position="107"/>
    </location>
</feature>
<evidence type="ECO:0000313" key="2">
    <source>
        <dbReference type="Proteomes" id="UP000504610"/>
    </source>
</evidence>
<feature type="compositionally biased region" description="Acidic residues" evidence="1">
    <location>
        <begin position="86"/>
        <end position="98"/>
    </location>
</feature>
<accession>A0A6J0MHR0</accession>
<evidence type="ECO:0000313" key="3">
    <source>
        <dbReference type="RefSeq" id="XP_018472025.1"/>
    </source>
</evidence>
<evidence type="ECO:0000256" key="1">
    <source>
        <dbReference type="SAM" id="MobiDB-lite"/>
    </source>
</evidence>
<keyword evidence="2" id="KW-1185">Reference proteome</keyword>
<proteinExistence type="predicted"/>
<dbReference type="OrthoDB" id="1105199at2759"/>
<dbReference type="AlphaFoldDB" id="A0A6J0MHR0"/>
<dbReference type="Proteomes" id="UP000504610">
    <property type="component" value="Chromosome 2"/>
</dbReference>
<dbReference type="KEGG" id="rsz:108843345"/>
<feature type="compositionally biased region" description="Basic and acidic residues" evidence="1">
    <location>
        <begin position="44"/>
        <end position="68"/>
    </location>
</feature>
<sequence>MEGAVQRVKALASQLRSMIKDEIDSTTAMINHVRESVREAMESVREAMERIDQKLAEQASRTKERNESESFQTSHQSVEFVRRENNDEDEDEESEVDDFSSAMGSSDYIQVDEDEFLDFQDMEKDEAAGEDGAVTLVADVVVGGGEENKF</sequence>
<protein>
    <submittedName>
        <fullName evidence="3">Uncharacterized protein LOC108843345</fullName>
    </submittedName>
</protein>